<sequence>MFLPYCAYMYSTNAMNQLCVESNTLTLRAAYEDLDDERWSGEEFVKLMVTDGCFLLEVMRAFQLQQEGKKKVEEGGDYEAGDPVFSEHGYLYLRCDIISDVLVMENQVPLLLLDKLCHVAYADNLQESVSRWPPPAPPMLVVDLQGRSPSEAAC</sequence>
<keyword evidence="2" id="KW-1185">Reference proteome</keyword>
<dbReference type="Proteomes" id="UP000006591">
    <property type="component" value="Chromosome 11"/>
</dbReference>
<evidence type="ECO:0000313" key="1">
    <source>
        <dbReference type="EnsemblPlants" id="ONIVA11G15480.1"/>
    </source>
</evidence>
<name>A0A0E0J2R3_ORYNI</name>
<dbReference type="HOGENOM" id="CLU_1707132_0_0_1"/>
<evidence type="ECO:0000313" key="2">
    <source>
        <dbReference type="Proteomes" id="UP000006591"/>
    </source>
</evidence>
<dbReference type="Pfam" id="PF03140">
    <property type="entry name" value="DUF247"/>
    <property type="match status" value="1"/>
</dbReference>
<dbReference type="PANTHER" id="PTHR31549">
    <property type="entry name" value="PROTEIN, PUTATIVE (DUF247)-RELATED-RELATED"/>
    <property type="match status" value="1"/>
</dbReference>
<organism evidence="1">
    <name type="scientific">Oryza nivara</name>
    <name type="common">Indian wild rice</name>
    <name type="synonym">Oryza sativa f. spontanea</name>
    <dbReference type="NCBI Taxonomy" id="4536"/>
    <lineage>
        <taxon>Eukaryota</taxon>
        <taxon>Viridiplantae</taxon>
        <taxon>Streptophyta</taxon>
        <taxon>Embryophyta</taxon>
        <taxon>Tracheophyta</taxon>
        <taxon>Spermatophyta</taxon>
        <taxon>Magnoliopsida</taxon>
        <taxon>Liliopsida</taxon>
        <taxon>Poales</taxon>
        <taxon>Poaceae</taxon>
        <taxon>BOP clade</taxon>
        <taxon>Oryzoideae</taxon>
        <taxon>Oryzeae</taxon>
        <taxon>Oryzinae</taxon>
        <taxon>Oryza</taxon>
    </lineage>
</organism>
<dbReference type="PANTHER" id="PTHR31549:SF29">
    <property type="entry name" value="OS11G0541300 PROTEIN"/>
    <property type="match status" value="1"/>
</dbReference>
<dbReference type="Gramene" id="ONIVA11G15480.1">
    <property type="protein sequence ID" value="ONIVA11G15480.1"/>
    <property type="gene ID" value="ONIVA11G15480"/>
</dbReference>
<proteinExistence type="predicted"/>
<accession>A0A0E0J2R3</accession>
<reference evidence="1" key="1">
    <citation type="submission" date="2015-04" db="UniProtKB">
        <authorList>
            <consortium name="EnsemblPlants"/>
        </authorList>
    </citation>
    <scope>IDENTIFICATION</scope>
    <source>
        <strain evidence="1">SL10</strain>
    </source>
</reference>
<dbReference type="InterPro" id="IPR004158">
    <property type="entry name" value="DUF247_pln"/>
</dbReference>
<dbReference type="EnsemblPlants" id="ONIVA11G15480.1">
    <property type="protein sequence ID" value="ONIVA11G15480.1"/>
    <property type="gene ID" value="ONIVA11G15480"/>
</dbReference>
<reference evidence="1" key="2">
    <citation type="submission" date="2018-04" db="EMBL/GenBank/DDBJ databases">
        <title>OnivRS2 (Oryza nivara Reference Sequence Version 2).</title>
        <authorList>
            <person name="Zhang J."/>
            <person name="Kudrna D."/>
            <person name="Lee S."/>
            <person name="Talag J."/>
            <person name="Rajasekar S."/>
            <person name="Welchert J."/>
            <person name="Hsing Y.-I."/>
            <person name="Wing R.A."/>
        </authorList>
    </citation>
    <scope>NUCLEOTIDE SEQUENCE [LARGE SCALE GENOMIC DNA]</scope>
    <source>
        <strain evidence="1">SL10</strain>
    </source>
</reference>
<dbReference type="AlphaFoldDB" id="A0A0E0J2R3"/>
<protein>
    <submittedName>
        <fullName evidence="1">Uncharacterized protein</fullName>
    </submittedName>
</protein>